<dbReference type="PANTHER" id="PTHR22916">
    <property type="entry name" value="GLYCOSYLTRANSFERASE"/>
    <property type="match status" value="1"/>
</dbReference>
<accession>X1UJM2</accession>
<gene>
    <name evidence="2" type="ORF">S12H4_32709</name>
</gene>
<feature type="non-terminal residue" evidence="2">
    <location>
        <position position="174"/>
    </location>
</feature>
<dbReference type="Gene3D" id="3.90.550.10">
    <property type="entry name" value="Spore Coat Polysaccharide Biosynthesis Protein SpsA, Chain A"/>
    <property type="match status" value="1"/>
</dbReference>
<evidence type="ECO:0000259" key="1">
    <source>
        <dbReference type="Pfam" id="PF00535"/>
    </source>
</evidence>
<dbReference type="PANTHER" id="PTHR22916:SF3">
    <property type="entry name" value="UDP-GLCNAC:BETAGAL BETA-1,3-N-ACETYLGLUCOSAMINYLTRANSFERASE-LIKE PROTEIN 1"/>
    <property type="match status" value="1"/>
</dbReference>
<dbReference type="InterPro" id="IPR029044">
    <property type="entry name" value="Nucleotide-diphossugar_trans"/>
</dbReference>
<dbReference type="EMBL" id="BARW01019198">
    <property type="protein sequence ID" value="GAI92544.1"/>
    <property type="molecule type" value="Genomic_DNA"/>
</dbReference>
<name>X1UJM2_9ZZZZ</name>
<dbReference type="CDD" id="cd00761">
    <property type="entry name" value="Glyco_tranf_GTA_type"/>
    <property type="match status" value="1"/>
</dbReference>
<reference evidence="2" key="1">
    <citation type="journal article" date="2014" name="Front. Microbiol.">
        <title>High frequency of phylogenetically diverse reductive dehalogenase-homologous genes in deep subseafloor sedimentary metagenomes.</title>
        <authorList>
            <person name="Kawai M."/>
            <person name="Futagami T."/>
            <person name="Toyoda A."/>
            <person name="Takaki Y."/>
            <person name="Nishi S."/>
            <person name="Hori S."/>
            <person name="Arai W."/>
            <person name="Tsubouchi T."/>
            <person name="Morono Y."/>
            <person name="Uchiyama I."/>
            <person name="Ito T."/>
            <person name="Fujiyama A."/>
            <person name="Inagaki F."/>
            <person name="Takami H."/>
        </authorList>
    </citation>
    <scope>NUCLEOTIDE SEQUENCE</scope>
    <source>
        <strain evidence="2">Expedition CK06-06</strain>
    </source>
</reference>
<dbReference type="InterPro" id="IPR001173">
    <property type="entry name" value="Glyco_trans_2-like"/>
</dbReference>
<comment type="caution">
    <text evidence="2">The sequence shown here is derived from an EMBL/GenBank/DDBJ whole genome shotgun (WGS) entry which is preliminary data.</text>
</comment>
<proteinExistence type="predicted"/>
<protein>
    <recommendedName>
        <fullName evidence="1">Glycosyltransferase 2-like domain-containing protein</fullName>
    </recommendedName>
</protein>
<feature type="domain" description="Glycosyltransferase 2-like" evidence="1">
    <location>
        <begin position="53"/>
        <end position="169"/>
    </location>
</feature>
<sequence length="174" mass="20222">MFNKKVFILSLLSIATIFPSSRTQSNTPLICSEKLTIHGNEDITITEEKRFVIIIPSYNNECWCIQNIESAVHQGYNPNKFRVIFIDDCSRDNNYNLVKNYVEQNNLESRVTLIRNKQRIGGCANIHRAVHMCDDDEICLILDGDDWFPDATVLTFLNKVYQEDVWMTYGQYIT</sequence>
<dbReference type="Pfam" id="PF00535">
    <property type="entry name" value="Glycos_transf_2"/>
    <property type="match status" value="1"/>
</dbReference>
<dbReference type="AlphaFoldDB" id="X1UJM2"/>
<evidence type="ECO:0000313" key="2">
    <source>
        <dbReference type="EMBL" id="GAI92544.1"/>
    </source>
</evidence>
<dbReference type="SUPFAM" id="SSF53448">
    <property type="entry name" value="Nucleotide-diphospho-sugar transferases"/>
    <property type="match status" value="1"/>
</dbReference>
<dbReference type="GO" id="GO:0016758">
    <property type="term" value="F:hexosyltransferase activity"/>
    <property type="evidence" value="ECO:0007669"/>
    <property type="project" value="UniProtKB-ARBA"/>
</dbReference>
<organism evidence="2">
    <name type="scientific">marine sediment metagenome</name>
    <dbReference type="NCBI Taxonomy" id="412755"/>
    <lineage>
        <taxon>unclassified sequences</taxon>
        <taxon>metagenomes</taxon>
        <taxon>ecological metagenomes</taxon>
    </lineage>
</organism>